<reference evidence="1" key="1">
    <citation type="submission" date="2020-03" db="EMBL/GenBank/DDBJ databases">
        <authorList>
            <person name="Weist P."/>
        </authorList>
    </citation>
    <scope>NUCLEOTIDE SEQUENCE</scope>
</reference>
<evidence type="ECO:0000313" key="2">
    <source>
        <dbReference type="Proteomes" id="UP001153269"/>
    </source>
</evidence>
<dbReference type="EMBL" id="CADEAL010004163">
    <property type="protein sequence ID" value="CAB1453284.1"/>
    <property type="molecule type" value="Genomic_DNA"/>
</dbReference>
<dbReference type="Proteomes" id="UP001153269">
    <property type="component" value="Unassembled WGS sequence"/>
</dbReference>
<sequence length="105" mass="11762">MKRIPSQAQITQESTPVLVLEQCGRQVEPWQQGWVSKLKRNSVDAALNLHCSDLQCGSGSWVLTEVWIRILRPHRSVDQDPASSLKCGSGSCVLTEVWIRILSPH</sequence>
<gene>
    <name evidence="1" type="ORF">PLEPLA_LOCUS41036</name>
</gene>
<comment type="caution">
    <text evidence="1">The sequence shown here is derived from an EMBL/GenBank/DDBJ whole genome shotgun (WGS) entry which is preliminary data.</text>
</comment>
<keyword evidence="2" id="KW-1185">Reference proteome</keyword>
<organism evidence="1 2">
    <name type="scientific">Pleuronectes platessa</name>
    <name type="common">European plaice</name>
    <dbReference type="NCBI Taxonomy" id="8262"/>
    <lineage>
        <taxon>Eukaryota</taxon>
        <taxon>Metazoa</taxon>
        <taxon>Chordata</taxon>
        <taxon>Craniata</taxon>
        <taxon>Vertebrata</taxon>
        <taxon>Euteleostomi</taxon>
        <taxon>Actinopterygii</taxon>
        <taxon>Neopterygii</taxon>
        <taxon>Teleostei</taxon>
        <taxon>Neoteleostei</taxon>
        <taxon>Acanthomorphata</taxon>
        <taxon>Carangaria</taxon>
        <taxon>Pleuronectiformes</taxon>
        <taxon>Pleuronectoidei</taxon>
        <taxon>Pleuronectidae</taxon>
        <taxon>Pleuronectes</taxon>
    </lineage>
</organism>
<evidence type="ECO:0000313" key="1">
    <source>
        <dbReference type="EMBL" id="CAB1453284.1"/>
    </source>
</evidence>
<accession>A0A9N7Z980</accession>
<name>A0A9N7Z980_PLEPL</name>
<dbReference type="AlphaFoldDB" id="A0A9N7Z980"/>
<protein>
    <submittedName>
        <fullName evidence="1">Uncharacterized protein</fullName>
    </submittedName>
</protein>
<proteinExistence type="predicted"/>